<dbReference type="GO" id="GO:0009307">
    <property type="term" value="P:DNA restriction-modification system"/>
    <property type="evidence" value="ECO:0007669"/>
    <property type="project" value="UniProtKB-KW"/>
</dbReference>
<reference evidence="5" key="1">
    <citation type="submission" date="2019-02" db="EMBL/GenBank/DDBJ databases">
        <authorList>
            <person name="Gruber-Vodicka R. H."/>
            <person name="Seah K. B. B."/>
        </authorList>
    </citation>
    <scope>NUCLEOTIDE SEQUENCE</scope>
    <source>
        <strain evidence="5">BECK_BZ131</strain>
    </source>
</reference>
<name>A0A450TV24_9GAMM</name>
<accession>A0A450TV24</accession>
<dbReference type="AlphaFoldDB" id="A0A450TV24"/>
<feature type="domain" description="Type I restriction modification DNA specificity" evidence="4">
    <location>
        <begin position="60"/>
        <end position="162"/>
    </location>
</feature>
<dbReference type="InterPro" id="IPR044946">
    <property type="entry name" value="Restrct_endonuc_typeI_TRD_sf"/>
</dbReference>
<dbReference type="InterPro" id="IPR000055">
    <property type="entry name" value="Restrct_endonuc_typeI_TRD"/>
</dbReference>
<keyword evidence="2" id="KW-0680">Restriction system</keyword>
<dbReference type="Gene3D" id="3.90.220.20">
    <property type="entry name" value="DNA methylase specificity domains"/>
    <property type="match status" value="1"/>
</dbReference>
<dbReference type="EMBL" id="CAADFE010000039">
    <property type="protein sequence ID" value="VFJ72857.1"/>
    <property type="molecule type" value="Genomic_DNA"/>
</dbReference>
<comment type="similarity">
    <text evidence="1">Belongs to the type-I restriction system S methylase family.</text>
</comment>
<gene>
    <name evidence="5" type="ORF">BECKFW1821C_GA0114237_103911</name>
</gene>
<evidence type="ECO:0000256" key="2">
    <source>
        <dbReference type="ARBA" id="ARBA00022747"/>
    </source>
</evidence>
<proteinExistence type="inferred from homology"/>
<dbReference type="GO" id="GO:0003677">
    <property type="term" value="F:DNA binding"/>
    <property type="evidence" value="ECO:0007669"/>
    <property type="project" value="UniProtKB-KW"/>
</dbReference>
<keyword evidence="3" id="KW-0238">DNA-binding</keyword>
<protein>
    <submittedName>
        <fullName evidence="5">Type I restriction modification DNA specificity domain-containing protein</fullName>
    </submittedName>
</protein>
<evidence type="ECO:0000256" key="1">
    <source>
        <dbReference type="ARBA" id="ARBA00010923"/>
    </source>
</evidence>
<evidence type="ECO:0000313" key="5">
    <source>
        <dbReference type="EMBL" id="VFJ72857.1"/>
    </source>
</evidence>
<evidence type="ECO:0000259" key="4">
    <source>
        <dbReference type="Pfam" id="PF01420"/>
    </source>
</evidence>
<evidence type="ECO:0000256" key="3">
    <source>
        <dbReference type="ARBA" id="ARBA00023125"/>
    </source>
</evidence>
<sequence length="197" mass="22121">MNARSARIADCAEVLPGCAFKAHAKHDPEGSHQVILGKHLPTPGTGYRYYPEHELRITPRGKVERYSVKAGDVLFVSRGIRNQAILVESVPEKTIASATFYLLRIHDDADPAYLAWSLNQVPIQNRIRRIRTGAGTPIVQRKVFADITIPLPSYQDQRRIAKLGACMVKECILRQAILDRTAQLHRLLGQKLLHDLT</sequence>
<organism evidence="5">
    <name type="scientific">Candidatus Kentrum sp. FW</name>
    <dbReference type="NCBI Taxonomy" id="2126338"/>
    <lineage>
        <taxon>Bacteria</taxon>
        <taxon>Pseudomonadati</taxon>
        <taxon>Pseudomonadota</taxon>
        <taxon>Gammaproteobacteria</taxon>
        <taxon>Candidatus Kentrum</taxon>
    </lineage>
</organism>
<dbReference type="Pfam" id="PF01420">
    <property type="entry name" value="Methylase_S"/>
    <property type="match status" value="1"/>
</dbReference>
<dbReference type="CDD" id="cd16961">
    <property type="entry name" value="RMtype1_S_TRD-CR_like"/>
    <property type="match status" value="1"/>
</dbReference>
<dbReference type="SUPFAM" id="SSF116734">
    <property type="entry name" value="DNA methylase specificity domain"/>
    <property type="match status" value="1"/>
</dbReference>